<dbReference type="EMBL" id="AMCI01006023">
    <property type="protein sequence ID" value="EJW95065.1"/>
    <property type="molecule type" value="Genomic_DNA"/>
</dbReference>
<comment type="caution">
    <text evidence="1">The sequence shown here is derived from an EMBL/GenBank/DDBJ whole genome shotgun (WGS) entry which is preliminary data.</text>
</comment>
<reference evidence="1" key="1">
    <citation type="journal article" date="2012" name="PLoS ONE">
        <title>Gene sets for utilization of primary and secondary nutrition supplies in the distal gut of endangered iberian lynx.</title>
        <authorList>
            <person name="Alcaide M."/>
            <person name="Messina E."/>
            <person name="Richter M."/>
            <person name="Bargiela R."/>
            <person name="Peplies J."/>
            <person name="Huws S.A."/>
            <person name="Newbold C.J."/>
            <person name="Golyshin P.N."/>
            <person name="Simon M.A."/>
            <person name="Lopez G."/>
            <person name="Yakimov M.M."/>
            <person name="Ferrer M."/>
        </authorList>
    </citation>
    <scope>NUCLEOTIDE SEQUENCE</scope>
</reference>
<protein>
    <submittedName>
        <fullName evidence="1">Uncharacterized protein</fullName>
    </submittedName>
</protein>
<gene>
    <name evidence="1" type="ORF">EVA_16828</name>
</gene>
<sequence length="207" mass="23049">MKVSVSDNKFGLEKGDLLSVTVPEQNDFSLYDIKYISDSRRYVEATFTKRIDTNQEIKGLAFIANNKQENVTVDGNKLRLYPDASSSGNDIINVHINQGIKAIDGNQLKESIVKQIDMGDNNPKAIFVGNGVILPTTSELSVPFKSVNLRGVTVRVIKIMEQNIGQFLQTNQLDDDGELMRVGRLVAQKTIFLDDGNVDLSHWNTFA</sequence>
<proteinExistence type="predicted"/>
<name>J9C5G6_9ZZZZ</name>
<organism evidence="1">
    <name type="scientific">gut metagenome</name>
    <dbReference type="NCBI Taxonomy" id="749906"/>
    <lineage>
        <taxon>unclassified sequences</taxon>
        <taxon>metagenomes</taxon>
        <taxon>organismal metagenomes</taxon>
    </lineage>
</organism>
<feature type="non-terminal residue" evidence="1">
    <location>
        <position position="207"/>
    </location>
</feature>
<evidence type="ECO:0000313" key="1">
    <source>
        <dbReference type="EMBL" id="EJW95065.1"/>
    </source>
</evidence>
<dbReference type="AlphaFoldDB" id="J9C5G6"/>
<accession>J9C5G6</accession>